<reference evidence="2" key="4">
    <citation type="submission" date="2023-08" db="EMBL/GenBank/DDBJ databases">
        <authorList>
            <person name="Sun Q."/>
            <person name="Zhou Y."/>
        </authorList>
    </citation>
    <scope>NUCLEOTIDE SEQUENCE</scope>
    <source>
        <strain evidence="3">CGMCC 1.8884</strain>
        <strain evidence="2">CGMCC 1.8885</strain>
    </source>
</reference>
<evidence type="ECO:0000313" key="5">
    <source>
        <dbReference type="Proteomes" id="UP000652720"/>
    </source>
</evidence>
<dbReference type="Proteomes" id="UP000652720">
    <property type="component" value="Unassembled WGS sequence"/>
</dbReference>
<evidence type="ECO:0000313" key="2">
    <source>
        <dbReference type="EMBL" id="GGI85825.1"/>
    </source>
</evidence>
<gene>
    <name evidence="3" type="ORF">GCM10008021_18320</name>
    <name evidence="2" type="ORF">GCM10010914_20370</name>
</gene>
<proteinExistence type="predicted"/>
<accession>A0AAV4K7A5</accession>
<evidence type="ECO:0000313" key="3">
    <source>
        <dbReference type="EMBL" id="GGP30181.1"/>
    </source>
</evidence>
<reference evidence="2" key="2">
    <citation type="journal article" date="2014" name="Int. J. Syst. Evol. Microbiol.">
        <title>Complete genome sequence of Corynebacterium casei LMG S-19264T (=DSM 44701T), isolated from a smear-ripened cheese.</title>
        <authorList>
            <consortium name="US DOE Joint Genome Institute (JGI-PGF)"/>
            <person name="Walter F."/>
            <person name="Albersmeier A."/>
            <person name="Kalinowski J."/>
            <person name="Ruckert C."/>
        </authorList>
    </citation>
    <scope>NUCLEOTIDE SEQUENCE</scope>
    <source>
        <strain evidence="2">CGMCC 1.8885</strain>
    </source>
</reference>
<dbReference type="EMBL" id="BMMA01000019">
    <property type="protein sequence ID" value="GGI85825.1"/>
    <property type="molecule type" value="Genomic_DNA"/>
</dbReference>
<sequence length="159" mass="17514">MTQAPLPHGTPSARHDEAERTDLLESQEQLRAFALSLLETGDPLTGVYTDHYGEPVPHQTLSAEAALREIVAFPCAMMEDDELLIEVLRGPELRSAHLYCLPMHGPLWLPLKSGDLVLSFHNHTCNRKRSFMLSALGDPLGDGGCLHHAGKFLKVIAIE</sequence>
<reference evidence="3" key="1">
    <citation type="journal article" date="2014" name="Int. J. Syst. Evol. Microbiol.">
        <title>Complete genome of a new Firmicutes species belonging to the dominant human colonic microbiota ('Ruminococcus bicirculans') reveals two chromosomes and a selective capacity to utilize plant glucans.</title>
        <authorList>
            <consortium name="NISC Comparative Sequencing Program"/>
            <person name="Wegmann U."/>
            <person name="Louis P."/>
            <person name="Goesmann A."/>
            <person name="Henrissat B."/>
            <person name="Duncan S.H."/>
            <person name="Flint H.J."/>
        </authorList>
    </citation>
    <scope>NUCLEOTIDE SEQUENCE</scope>
    <source>
        <strain evidence="3">CGMCC 1.8884</strain>
    </source>
</reference>
<dbReference type="Proteomes" id="UP000630135">
    <property type="component" value="Unassembled WGS sequence"/>
</dbReference>
<feature type="region of interest" description="Disordered" evidence="1">
    <location>
        <begin position="1"/>
        <end position="20"/>
    </location>
</feature>
<organism evidence="2 5">
    <name type="scientific">Deinococcus wulumuqiensis</name>
    <dbReference type="NCBI Taxonomy" id="980427"/>
    <lineage>
        <taxon>Bacteria</taxon>
        <taxon>Thermotogati</taxon>
        <taxon>Deinococcota</taxon>
        <taxon>Deinococci</taxon>
        <taxon>Deinococcales</taxon>
        <taxon>Deinococcaceae</taxon>
        <taxon>Deinococcus</taxon>
    </lineage>
</organism>
<dbReference type="AlphaFoldDB" id="A0AAV4K7A5"/>
<dbReference type="GeneID" id="59166876"/>
<protein>
    <submittedName>
        <fullName evidence="2">Uncharacterized protein</fullName>
    </submittedName>
</protein>
<evidence type="ECO:0000256" key="1">
    <source>
        <dbReference type="SAM" id="MobiDB-lite"/>
    </source>
</evidence>
<keyword evidence="4" id="KW-1185">Reference proteome</keyword>
<dbReference type="RefSeq" id="WP_152423597.1">
    <property type="nucleotide sequence ID" value="NZ_BMLZ01000021.1"/>
</dbReference>
<name>A0AAV4K7A5_9DEIO</name>
<reference evidence="4" key="3">
    <citation type="journal article" date="2019" name="Int. J. Syst. Evol. Microbiol.">
        <title>The Global Catalogue of Microorganisms (GCM) 10K type strain sequencing project: providing services to taxonomists for standard genome sequencing and annotation.</title>
        <authorList>
            <consortium name="The Broad Institute Genomics Platform"/>
            <consortium name="The Broad Institute Genome Sequencing Center for Infectious Disease"/>
            <person name="Wu L."/>
            <person name="Ma J."/>
        </authorList>
    </citation>
    <scope>NUCLEOTIDE SEQUENCE [LARGE SCALE GENOMIC DNA]</scope>
    <source>
        <strain evidence="4">CGMCC 1.8884</strain>
    </source>
</reference>
<comment type="caution">
    <text evidence="2">The sequence shown here is derived from an EMBL/GenBank/DDBJ whole genome shotgun (WGS) entry which is preliminary data.</text>
</comment>
<dbReference type="EMBL" id="BMLZ01000021">
    <property type="protein sequence ID" value="GGP30181.1"/>
    <property type="molecule type" value="Genomic_DNA"/>
</dbReference>
<evidence type="ECO:0000313" key="4">
    <source>
        <dbReference type="Proteomes" id="UP000630135"/>
    </source>
</evidence>